<proteinExistence type="predicted"/>
<dbReference type="Proteomes" id="UP000036923">
    <property type="component" value="Unassembled WGS sequence"/>
</dbReference>
<dbReference type="RefSeq" id="WP_154673505.1">
    <property type="nucleotide sequence ID" value="NZ_JQKC01000038.1"/>
</dbReference>
<evidence type="ECO:0000313" key="1">
    <source>
        <dbReference type="EMBL" id="KNY30205.1"/>
    </source>
</evidence>
<dbReference type="AlphaFoldDB" id="A0A0L6JXA8"/>
<protein>
    <submittedName>
        <fullName evidence="1">Uncharacterized protein</fullName>
    </submittedName>
</protein>
<name>A0A0L6JXA8_9FIRM</name>
<reference evidence="2" key="1">
    <citation type="submission" date="2015-07" db="EMBL/GenBank/DDBJ databases">
        <title>Near-Complete Genome Sequence of the Cellulolytic Bacterium Bacteroides (Pseudobacteroides) cellulosolvens ATCC 35603.</title>
        <authorList>
            <person name="Dassa B."/>
            <person name="Utturkar S.M."/>
            <person name="Klingeman D.M."/>
            <person name="Hurt R.A."/>
            <person name="Keller M."/>
            <person name="Xu J."/>
            <person name="Reddy Y.H.K."/>
            <person name="Borovok I."/>
            <person name="Grinberg I.R."/>
            <person name="Lamed R."/>
            <person name="Zhivin O."/>
            <person name="Bayer E.A."/>
            <person name="Brown S.D."/>
        </authorList>
    </citation>
    <scope>NUCLEOTIDE SEQUENCE [LARGE SCALE GENOMIC DNA]</scope>
    <source>
        <strain evidence="2">DSM 2933</strain>
    </source>
</reference>
<organism evidence="1 2">
    <name type="scientific">Pseudobacteroides cellulosolvens ATCC 35603 = DSM 2933</name>
    <dbReference type="NCBI Taxonomy" id="398512"/>
    <lineage>
        <taxon>Bacteria</taxon>
        <taxon>Bacillati</taxon>
        <taxon>Bacillota</taxon>
        <taxon>Clostridia</taxon>
        <taxon>Eubacteriales</taxon>
        <taxon>Oscillospiraceae</taxon>
        <taxon>Pseudobacteroides</taxon>
    </lineage>
</organism>
<evidence type="ECO:0000313" key="2">
    <source>
        <dbReference type="Proteomes" id="UP000036923"/>
    </source>
</evidence>
<dbReference type="EMBL" id="LGTC01000001">
    <property type="protein sequence ID" value="KNY30205.1"/>
    <property type="molecule type" value="Genomic_DNA"/>
</dbReference>
<dbReference type="STRING" id="398512.Bccel_5482"/>
<sequence length="49" mass="5737">MTRSRKREKFKIHLLLNGKPATEQEIIDALNRKSLEKELGKLKNSNMEV</sequence>
<comment type="caution">
    <text evidence="1">The sequence shown here is derived from an EMBL/GenBank/DDBJ whole genome shotgun (WGS) entry which is preliminary data.</text>
</comment>
<accession>A0A0L6JXA8</accession>
<keyword evidence="2" id="KW-1185">Reference proteome</keyword>
<gene>
    <name evidence="1" type="ORF">Bccel_5482</name>
</gene>